<dbReference type="AlphaFoldDB" id="A0AAV3XJ27"/>
<proteinExistence type="predicted"/>
<dbReference type="InterPro" id="IPR029303">
    <property type="entry name" value="CapF_C"/>
</dbReference>
<dbReference type="Gene3D" id="2.60.120.10">
    <property type="entry name" value="Jelly Rolls"/>
    <property type="match status" value="1"/>
</dbReference>
<dbReference type="Proteomes" id="UP001050975">
    <property type="component" value="Unassembled WGS sequence"/>
</dbReference>
<dbReference type="RefSeq" id="WP_226588035.1">
    <property type="nucleotide sequence ID" value="NZ_BLAY01000127.1"/>
</dbReference>
<evidence type="ECO:0000313" key="2">
    <source>
        <dbReference type="EMBL" id="GET41601.1"/>
    </source>
</evidence>
<keyword evidence="3" id="KW-1185">Reference proteome</keyword>
<accession>A0AAV3XJ27</accession>
<name>A0AAV3XJ27_9CYAN</name>
<dbReference type="InterPro" id="IPR011051">
    <property type="entry name" value="RmlC_Cupin_sf"/>
</dbReference>
<comment type="caution">
    <text evidence="2">The sequence shown here is derived from an EMBL/GenBank/DDBJ whole genome shotgun (WGS) entry which is preliminary data.</text>
</comment>
<organism evidence="2 3">
    <name type="scientific">Microseira wollei NIES-4236</name>
    <dbReference type="NCBI Taxonomy" id="2530354"/>
    <lineage>
        <taxon>Bacteria</taxon>
        <taxon>Bacillati</taxon>
        <taxon>Cyanobacteriota</taxon>
        <taxon>Cyanophyceae</taxon>
        <taxon>Oscillatoriophycideae</taxon>
        <taxon>Aerosakkonematales</taxon>
        <taxon>Aerosakkonemataceae</taxon>
        <taxon>Microseira</taxon>
    </lineage>
</organism>
<evidence type="ECO:0000259" key="1">
    <source>
        <dbReference type="Pfam" id="PF14667"/>
    </source>
</evidence>
<sequence length="134" mass="15266">MFEAGKIPCYMNRSDQRGLFLGLVNQGLWQEVNFVKTQAGQIRGGHFHTKTNEVIFLVRGKAEVELQDCDNPQQKQQFILNPGEGVQIKPYMLHTLRYLEDSEQIALLDVPFDPADPDLHTLTEVTVNVSKRLV</sequence>
<dbReference type="SUPFAM" id="SSF51182">
    <property type="entry name" value="RmlC-like cupins"/>
    <property type="match status" value="1"/>
</dbReference>
<evidence type="ECO:0000313" key="3">
    <source>
        <dbReference type="Proteomes" id="UP001050975"/>
    </source>
</evidence>
<dbReference type="Pfam" id="PF14667">
    <property type="entry name" value="Polysacc_synt_C"/>
    <property type="match status" value="1"/>
</dbReference>
<dbReference type="EMBL" id="BLAY01000127">
    <property type="protein sequence ID" value="GET41601.1"/>
    <property type="molecule type" value="Genomic_DNA"/>
</dbReference>
<protein>
    <recommendedName>
        <fullName evidence="1">Capsular polysaccharide assembling protein CapF C-terminal domain-containing protein</fullName>
    </recommendedName>
</protein>
<feature type="domain" description="Capsular polysaccharide assembling protein CapF C-terminal" evidence="1">
    <location>
        <begin position="14"/>
        <end position="118"/>
    </location>
</feature>
<gene>
    <name evidence="2" type="ORF">MiSe_64130</name>
</gene>
<dbReference type="InterPro" id="IPR014710">
    <property type="entry name" value="RmlC-like_jellyroll"/>
</dbReference>
<reference evidence="2" key="1">
    <citation type="submission" date="2019-10" db="EMBL/GenBank/DDBJ databases">
        <title>Draft genome sequece of Microseira wollei NIES-4236.</title>
        <authorList>
            <person name="Yamaguchi H."/>
            <person name="Suzuki S."/>
            <person name="Kawachi M."/>
        </authorList>
    </citation>
    <scope>NUCLEOTIDE SEQUENCE</scope>
    <source>
        <strain evidence="2">NIES-4236</strain>
    </source>
</reference>